<evidence type="ECO:0000313" key="2">
    <source>
        <dbReference type="EMBL" id="KPH75662.1"/>
    </source>
</evidence>
<sequence length="193" mass="21590">MEVSIFQKPKNGNYYCGDSYFYKETEKGFICALADGLGSGKYANESSEIVIDIIKKNPDVEVEQILSKANEQLIGKRGVVLGILKMDFSQRSYSFSSVGNIGILQVIRGKKKRSIPNTGYLGGFKRPCKVIRGKLEGISNFIMFSDGVLDSELTKLSFENKKDVESITRAYKFISKEDRSDDTTLIAMSYRDA</sequence>
<reference evidence="2 3" key="1">
    <citation type="submission" date="2015-07" db="EMBL/GenBank/DDBJ databases">
        <title>High-quality draft genome sequence of Oceanobacillus caeni HM6, a bacillus isolated from a human feces.</title>
        <authorList>
            <person name="Kumar J."/>
            <person name="Verma M.K."/>
            <person name="Pandey R."/>
            <person name="Bhambi M."/>
            <person name="Chauhan N."/>
        </authorList>
    </citation>
    <scope>NUCLEOTIDE SEQUENCE [LARGE SCALE GENOMIC DNA]</scope>
    <source>
        <strain evidence="2 3">HM6</strain>
    </source>
</reference>
<keyword evidence="3" id="KW-1185">Reference proteome</keyword>
<name>A0ABR5MJY7_9BACI</name>
<dbReference type="SMART" id="SM00331">
    <property type="entry name" value="PP2C_SIG"/>
    <property type="match status" value="1"/>
</dbReference>
<evidence type="ECO:0000313" key="3">
    <source>
        <dbReference type="Proteomes" id="UP000037854"/>
    </source>
</evidence>
<feature type="domain" description="PPM-type phosphatase" evidence="1">
    <location>
        <begin position="1"/>
        <end position="190"/>
    </location>
</feature>
<dbReference type="Gene3D" id="3.60.40.10">
    <property type="entry name" value="PPM-type phosphatase domain"/>
    <property type="match status" value="1"/>
</dbReference>
<protein>
    <submittedName>
        <fullName evidence="2">Indirect negative regulator of sigma-B activity</fullName>
    </submittedName>
</protein>
<dbReference type="InterPro" id="IPR001932">
    <property type="entry name" value="PPM-type_phosphatase-like_dom"/>
</dbReference>
<dbReference type="InterPro" id="IPR036457">
    <property type="entry name" value="PPM-type-like_dom_sf"/>
</dbReference>
<proteinExistence type="predicted"/>
<dbReference type="PANTHER" id="PTHR35801:SF1">
    <property type="entry name" value="PHOSPHOSERINE PHOSPHATASE RSBX"/>
    <property type="match status" value="1"/>
</dbReference>
<dbReference type="Proteomes" id="UP000037854">
    <property type="component" value="Unassembled WGS sequence"/>
</dbReference>
<comment type="caution">
    <text evidence="2">The sequence shown here is derived from an EMBL/GenBank/DDBJ whole genome shotgun (WGS) entry which is preliminary data.</text>
</comment>
<dbReference type="PANTHER" id="PTHR35801">
    <property type="entry name" value="PHOSPHOSERINE PHOSPHATASE RSBX"/>
    <property type="match status" value="1"/>
</dbReference>
<gene>
    <name evidence="2" type="ORF">AFL42_08630</name>
</gene>
<evidence type="ECO:0000259" key="1">
    <source>
        <dbReference type="SMART" id="SM00331"/>
    </source>
</evidence>
<dbReference type="EMBL" id="LGTK01000024">
    <property type="protein sequence ID" value="KPH75662.1"/>
    <property type="molecule type" value="Genomic_DNA"/>
</dbReference>
<accession>A0ABR5MJY7</accession>
<dbReference type="SUPFAM" id="SSF81606">
    <property type="entry name" value="PP2C-like"/>
    <property type="match status" value="1"/>
</dbReference>
<dbReference type="InterPro" id="IPR039248">
    <property type="entry name" value="Ptase_RsbX"/>
</dbReference>
<organism evidence="2 3">
    <name type="scientific">Oceanobacillus caeni</name>
    <dbReference type="NCBI Taxonomy" id="405946"/>
    <lineage>
        <taxon>Bacteria</taxon>
        <taxon>Bacillati</taxon>
        <taxon>Bacillota</taxon>
        <taxon>Bacilli</taxon>
        <taxon>Bacillales</taxon>
        <taxon>Bacillaceae</taxon>
        <taxon>Oceanobacillus</taxon>
    </lineage>
</organism>